<keyword evidence="1" id="KW-0472">Membrane</keyword>
<proteinExistence type="predicted"/>
<organism evidence="3 4">
    <name type="scientific">Psilocybe cyanescens</name>
    <dbReference type="NCBI Taxonomy" id="93625"/>
    <lineage>
        <taxon>Eukaryota</taxon>
        <taxon>Fungi</taxon>
        <taxon>Dikarya</taxon>
        <taxon>Basidiomycota</taxon>
        <taxon>Agaricomycotina</taxon>
        <taxon>Agaricomycetes</taxon>
        <taxon>Agaricomycetidae</taxon>
        <taxon>Agaricales</taxon>
        <taxon>Agaricineae</taxon>
        <taxon>Strophariaceae</taxon>
        <taxon>Psilocybe</taxon>
    </lineage>
</organism>
<dbReference type="Proteomes" id="UP000283269">
    <property type="component" value="Unassembled WGS sequence"/>
</dbReference>
<dbReference type="InParanoid" id="A0A409XPS4"/>
<dbReference type="InterPro" id="IPR045339">
    <property type="entry name" value="DUF6534"/>
</dbReference>
<feature type="transmembrane region" description="Helical" evidence="1">
    <location>
        <begin position="200"/>
        <end position="224"/>
    </location>
</feature>
<name>A0A409XPS4_PSICY</name>
<sequence length="328" mass="36108">MDNSVETPNNLRIPFLGFMASAILFGVTVLQSYQYFVNYVDDSFTRKATITIVCTHIGLWEINSFLDCLHFIFSGIMICAGYTSELRFSDPNAVWSVSFQYPASIAQLINLFQNAQGVKGHGYGRHFTIGLRPEVCEVTIFLPSIVNDRVHPLQFLFTSTLDPYVLRLLYNCSRECALMFCKVAANILSKAGLARTIKKMVVIAIGSTALIDAGIALCIAIVLYDMNTSETKRGGEIIRGLILFFVGIGILTSVCAVIKVSLFALDPNSVQYLAVQFWVPKIYANSILALFNAKSQLKEKLEVSEHLRASSSLFFGESPPAPAPSGVS</sequence>
<keyword evidence="1" id="KW-0812">Transmembrane</keyword>
<feature type="domain" description="DUF6534" evidence="2">
    <location>
        <begin position="209"/>
        <end position="295"/>
    </location>
</feature>
<dbReference type="OrthoDB" id="3270417at2759"/>
<dbReference type="AlphaFoldDB" id="A0A409XPS4"/>
<feature type="transmembrane region" description="Helical" evidence="1">
    <location>
        <begin position="236"/>
        <end position="258"/>
    </location>
</feature>
<evidence type="ECO:0000313" key="4">
    <source>
        <dbReference type="Proteomes" id="UP000283269"/>
    </source>
</evidence>
<evidence type="ECO:0000256" key="1">
    <source>
        <dbReference type="SAM" id="Phobius"/>
    </source>
</evidence>
<evidence type="ECO:0000259" key="2">
    <source>
        <dbReference type="Pfam" id="PF20152"/>
    </source>
</evidence>
<dbReference type="Pfam" id="PF20152">
    <property type="entry name" value="DUF6534"/>
    <property type="match status" value="1"/>
</dbReference>
<dbReference type="EMBL" id="NHYD01000964">
    <property type="protein sequence ID" value="PPQ92813.1"/>
    <property type="molecule type" value="Genomic_DNA"/>
</dbReference>
<gene>
    <name evidence="3" type="ORF">CVT25_004071</name>
</gene>
<protein>
    <recommendedName>
        <fullName evidence="2">DUF6534 domain-containing protein</fullName>
    </recommendedName>
</protein>
<feature type="transmembrane region" description="Helical" evidence="1">
    <location>
        <begin position="15"/>
        <end position="37"/>
    </location>
</feature>
<keyword evidence="4" id="KW-1185">Reference proteome</keyword>
<reference evidence="3 4" key="1">
    <citation type="journal article" date="2018" name="Evol. Lett.">
        <title>Horizontal gene cluster transfer increased hallucinogenic mushroom diversity.</title>
        <authorList>
            <person name="Reynolds H.T."/>
            <person name="Vijayakumar V."/>
            <person name="Gluck-Thaler E."/>
            <person name="Korotkin H.B."/>
            <person name="Matheny P.B."/>
            <person name="Slot J.C."/>
        </authorList>
    </citation>
    <scope>NUCLEOTIDE SEQUENCE [LARGE SCALE GENOMIC DNA]</scope>
    <source>
        <strain evidence="3 4">2631</strain>
    </source>
</reference>
<comment type="caution">
    <text evidence="3">The sequence shown here is derived from an EMBL/GenBank/DDBJ whole genome shotgun (WGS) entry which is preliminary data.</text>
</comment>
<accession>A0A409XPS4</accession>
<evidence type="ECO:0000313" key="3">
    <source>
        <dbReference type="EMBL" id="PPQ92813.1"/>
    </source>
</evidence>
<keyword evidence="1" id="KW-1133">Transmembrane helix</keyword>